<accession>A0A1R2CCU1</accession>
<dbReference type="Proteomes" id="UP000187209">
    <property type="component" value="Unassembled WGS sequence"/>
</dbReference>
<evidence type="ECO:0000256" key="2">
    <source>
        <dbReference type="ARBA" id="ARBA00022842"/>
    </source>
</evidence>
<dbReference type="InterPro" id="IPR029063">
    <property type="entry name" value="SAM-dependent_MTases_sf"/>
</dbReference>
<dbReference type="GO" id="GO:0046872">
    <property type="term" value="F:metal ion binding"/>
    <property type="evidence" value="ECO:0007669"/>
    <property type="project" value="UniProtKB-KW"/>
</dbReference>
<dbReference type="InterPro" id="IPR005299">
    <property type="entry name" value="MeTrfase_7"/>
</dbReference>
<dbReference type="SUPFAM" id="SSF53335">
    <property type="entry name" value="S-adenosyl-L-methionine-dependent methyltransferases"/>
    <property type="match status" value="1"/>
</dbReference>
<proteinExistence type="predicted"/>
<dbReference type="EMBL" id="MPUH01000195">
    <property type="protein sequence ID" value="OMJ86792.1"/>
    <property type="molecule type" value="Genomic_DNA"/>
</dbReference>
<keyword evidence="2" id="KW-0460">Magnesium</keyword>
<dbReference type="AlphaFoldDB" id="A0A1R2CCU1"/>
<reference evidence="3 4" key="1">
    <citation type="submission" date="2016-11" db="EMBL/GenBank/DDBJ databases">
        <title>The macronuclear genome of Stentor coeruleus: a giant cell with tiny introns.</title>
        <authorList>
            <person name="Slabodnick M."/>
            <person name="Ruby J.G."/>
            <person name="Reiff S.B."/>
            <person name="Swart E.C."/>
            <person name="Gosai S."/>
            <person name="Prabakaran S."/>
            <person name="Witkowska E."/>
            <person name="Larue G.E."/>
            <person name="Fisher S."/>
            <person name="Freeman R.M."/>
            <person name="Gunawardena J."/>
            <person name="Chu W."/>
            <person name="Stover N.A."/>
            <person name="Gregory B.D."/>
            <person name="Nowacki M."/>
            <person name="Derisi J."/>
            <person name="Roy S.W."/>
            <person name="Marshall W.F."/>
            <person name="Sood P."/>
        </authorList>
    </citation>
    <scope>NUCLEOTIDE SEQUENCE [LARGE SCALE GENOMIC DNA]</scope>
    <source>
        <strain evidence="3">WM001</strain>
    </source>
</reference>
<name>A0A1R2CCU1_9CILI</name>
<dbReference type="Pfam" id="PF03492">
    <property type="entry name" value="Methyltransf_7"/>
    <property type="match status" value="1"/>
</dbReference>
<evidence type="ECO:0000256" key="1">
    <source>
        <dbReference type="ARBA" id="ARBA00022723"/>
    </source>
</evidence>
<comment type="caution">
    <text evidence="3">The sequence shown here is derived from an EMBL/GenBank/DDBJ whole genome shotgun (WGS) entry which is preliminary data.</text>
</comment>
<dbReference type="Gene3D" id="1.10.1200.270">
    <property type="entry name" value="Methyltransferase, alpha-helical capping domain"/>
    <property type="match status" value="1"/>
</dbReference>
<keyword evidence="1" id="KW-0479">Metal-binding</keyword>
<sequence length="354" mass="41338">MSILGRRFASHIIEYPGNIFAASWVLVPQWNIYGAEKGYNHVLESFREVEKKFPDGAFHVGEFCSVSCKNTLHIVSKLAKDLRTRSQREIVDYPTLLPVANWNEFFKVALSPEYYGTIPNFFMTARPGSIWKRLFPNESLHFIYANHSFMPLSKMRVADDTIWPTFSEDPQVINELKETAIKDLDTLLTLRHAELKKGGRFCFDVLLECKVPKESPWKQLNEVVQSFVDSGRIKKEERDKLALRNFERNDEIINTVLSRHEKNFRVVVKERMTSRFPAWSEYEKDKDANKLAKNYTDWLKEWTALAILNTLSATRPQEERNKIVSDIYAELQARCSKYPIPLDVNLYDFIVEKI</sequence>
<dbReference type="OrthoDB" id="1523883at2759"/>
<dbReference type="InterPro" id="IPR042086">
    <property type="entry name" value="MeTrfase_capping"/>
</dbReference>
<evidence type="ECO:0000313" key="4">
    <source>
        <dbReference type="Proteomes" id="UP000187209"/>
    </source>
</evidence>
<protein>
    <submittedName>
        <fullName evidence="3">Uncharacterized protein</fullName>
    </submittedName>
</protein>
<keyword evidence="4" id="KW-1185">Reference proteome</keyword>
<dbReference type="GO" id="GO:0008168">
    <property type="term" value="F:methyltransferase activity"/>
    <property type="evidence" value="ECO:0007669"/>
    <property type="project" value="InterPro"/>
</dbReference>
<dbReference type="PANTHER" id="PTHR31009">
    <property type="entry name" value="S-ADENOSYL-L-METHIONINE:CARBOXYL METHYLTRANSFERASE FAMILY PROTEIN"/>
    <property type="match status" value="1"/>
</dbReference>
<organism evidence="3 4">
    <name type="scientific">Stentor coeruleus</name>
    <dbReference type="NCBI Taxonomy" id="5963"/>
    <lineage>
        <taxon>Eukaryota</taxon>
        <taxon>Sar</taxon>
        <taxon>Alveolata</taxon>
        <taxon>Ciliophora</taxon>
        <taxon>Postciliodesmatophora</taxon>
        <taxon>Heterotrichea</taxon>
        <taxon>Heterotrichida</taxon>
        <taxon>Stentoridae</taxon>
        <taxon>Stentor</taxon>
    </lineage>
</organism>
<evidence type="ECO:0000313" key="3">
    <source>
        <dbReference type="EMBL" id="OMJ86792.1"/>
    </source>
</evidence>
<dbReference type="Gene3D" id="3.40.50.150">
    <property type="entry name" value="Vaccinia Virus protein VP39"/>
    <property type="match status" value="1"/>
</dbReference>
<gene>
    <name evidence="3" type="ORF">SteCoe_11648</name>
</gene>